<evidence type="ECO:0000256" key="1">
    <source>
        <dbReference type="SAM" id="MobiDB-lite"/>
    </source>
</evidence>
<dbReference type="PANTHER" id="PTHR46573:SF1">
    <property type="entry name" value="WD REPEAT, SAM AND U-BOX DOMAIN-CONTAINING PROTEIN 1"/>
    <property type="match status" value="1"/>
</dbReference>
<dbReference type="SUPFAM" id="SSF57850">
    <property type="entry name" value="RING/U-box"/>
    <property type="match status" value="1"/>
</dbReference>
<evidence type="ECO:0000313" key="3">
    <source>
        <dbReference type="EMBL" id="CAE0416520.1"/>
    </source>
</evidence>
<dbReference type="InterPro" id="IPR003613">
    <property type="entry name" value="Ubox_domain"/>
</dbReference>
<gene>
    <name evidence="3" type="ORF">ACOF00016_LOCUS13577</name>
</gene>
<reference evidence="3" key="1">
    <citation type="submission" date="2021-01" db="EMBL/GenBank/DDBJ databases">
        <authorList>
            <person name="Corre E."/>
            <person name="Pelletier E."/>
            <person name="Niang G."/>
            <person name="Scheremetjew M."/>
            <person name="Finn R."/>
            <person name="Kale V."/>
            <person name="Holt S."/>
            <person name="Cochrane G."/>
            <person name="Meng A."/>
            <person name="Brown T."/>
            <person name="Cohen L."/>
        </authorList>
    </citation>
    <scope>NUCLEOTIDE SEQUENCE</scope>
    <source>
        <strain evidence="3">CCMP127</strain>
    </source>
</reference>
<dbReference type="EMBL" id="HBIM01017636">
    <property type="protein sequence ID" value="CAE0416520.1"/>
    <property type="molecule type" value="Transcribed_RNA"/>
</dbReference>
<dbReference type="AlphaFoldDB" id="A0A7S3LAT1"/>
<accession>A0A7S3LAT1</accession>
<dbReference type="CDD" id="cd16655">
    <property type="entry name" value="RING-Ubox_WDSUB1-like"/>
    <property type="match status" value="1"/>
</dbReference>
<dbReference type="InterPro" id="IPR013083">
    <property type="entry name" value="Znf_RING/FYVE/PHD"/>
</dbReference>
<organism evidence="3">
    <name type="scientific">Amphora coffeiformis</name>
    <dbReference type="NCBI Taxonomy" id="265554"/>
    <lineage>
        <taxon>Eukaryota</taxon>
        <taxon>Sar</taxon>
        <taxon>Stramenopiles</taxon>
        <taxon>Ochrophyta</taxon>
        <taxon>Bacillariophyta</taxon>
        <taxon>Bacillariophyceae</taxon>
        <taxon>Bacillariophycidae</taxon>
        <taxon>Thalassiophysales</taxon>
        <taxon>Catenulaceae</taxon>
        <taxon>Amphora</taxon>
    </lineage>
</organism>
<dbReference type="GO" id="GO:0016567">
    <property type="term" value="P:protein ubiquitination"/>
    <property type="evidence" value="ECO:0007669"/>
    <property type="project" value="InterPro"/>
</dbReference>
<dbReference type="PROSITE" id="PS51698">
    <property type="entry name" value="U_BOX"/>
    <property type="match status" value="1"/>
</dbReference>
<protein>
    <recommendedName>
        <fullName evidence="2">U-box domain-containing protein</fullName>
    </recommendedName>
</protein>
<dbReference type="InterPro" id="IPR052085">
    <property type="entry name" value="WD-SAM-U-box"/>
</dbReference>
<dbReference type="GO" id="GO:0004842">
    <property type="term" value="F:ubiquitin-protein transferase activity"/>
    <property type="evidence" value="ECO:0007669"/>
    <property type="project" value="InterPro"/>
</dbReference>
<proteinExistence type="predicted"/>
<dbReference type="Gene3D" id="3.30.40.10">
    <property type="entry name" value="Zinc/RING finger domain, C3HC4 (zinc finger)"/>
    <property type="match status" value="1"/>
</dbReference>
<evidence type="ECO:0000259" key="2">
    <source>
        <dbReference type="PROSITE" id="PS51698"/>
    </source>
</evidence>
<dbReference type="PANTHER" id="PTHR46573">
    <property type="entry name" value="WD REPEAT, SAM AND U-BOX DOMAIN-CONTAINING PROTEIN 1"/>
    <property type="match status" value="1"/>
</dbReference>
<feature type="domain" description="U-box" evidence="2">
    <location>
        <begin position="16"/>
        <end position="89"/>
    </location>
</feature>
<dbReference type="SMART" id="SM00504">
    <property type="entry name" value="Ubox"/>
    <property type="match status" value="1"/>
</dbReference>
<dbReference type="Pfam" id="PF04564">
    <property type="entry name" value="U-box"/>
    <property type="match status" value="1"/>
</dbReference>
<feature type="region of interest" description="Disordered" evidence="1">
    <location>
        <begin position="139"/>
        <end position="159"/>
    </location>
</feature>
<sequence>MPAKVNPQSEDSYGDEIPDRFICPLTLEVMAHPLMTRAGHSFERSAILSWLKRNDRHPLTREPLSPRDLVMNRALQAEIRLWKSKYGDRLLESETEASSDDEDDDSSREQFLFISSLSLEDLESRLHFGTLANAATAINNDAATTRQTPEPSPSVLQRRPRFFRRLRR</sequence>
<name>A0A7S3LAT1_9STRA</name>